<organism evidence="1 2">
    <name type="scientific">Bacteroides coprosuis DSM 18011</name>
    <dbReference type="NCBI Taxonomy" id="679937"/>
    <lineage>
        <taxon>Bacteria</taxon>
        <taxon>Pseudomonadati</taxon>
        <taxon>Bacteroidota</taxon>
        <taxon>Bacteroidia</taxon>
        <taxon>Bacteroidales</taxon>
        <taxon>Bacteroidaceae</taxon>
        <taxon>Bacteroides</taxon>
    </lineage>
</organism>
<name>F3ZQV5_9BACE</name>
<keyword evidence="2" id="KW-1185">Reference proteome</keyword>
<evidence type="ECO:0000313" key="2">
    <source>
        <dbReference type="Proteomes" id="UP000018439"/>
    </source>
</evidence>
<dbReference type="AlphaFoldDB" id="F3ZQV5"/>
<dbReference type="Proteomes" id="UP000018439">
    <property type="component" value="Chromosome"/>
</dbReference>
<proteinExistence type="predicted"/>
<dbReference type="HOGENOM" id="CLU_083598_1_0_10"/>
<protein>
    <submittedName>
        <fullName evidence="1">Uncharacterized protein</fullName>
    </submittedName>
</protein>
<sequence length="193" mass="23081">MFILEKVKRIFIWFKRFRKRKGYGVHSPFAFNFITQVIYEKGVYYNYSLLNQLPHSKVESDKVIKLLFRLVNFISPHTILYKHRGDDISDIFRWAKSDVHIFGNVKNSCKLDFVYLEMSYDNKELENILTEIIPIMHKDSILIIYGIGFNKERMEFWSKVISHPNSGISFDLYDLGILFFDHSKNKQDYIVNF</sequence>
<accession>F3ZQV5</accession>
<gene>
    <name evidence="1" type="ORF">Bcop_0395</name>
</gene>
<dbReference type="eggNOG" id="COG4122">
    <property type="taxonomic scope" value="Bacteria"/>
</dbReference>
<dbReference type="OrthoDB" id="5464618at2"/>
<reference evidence="1 2" key="1">
    <citation type="journal article" date="2011" name="Stand. Genomic Sci.">
        <title>Non-contiguous finished genome sequence of Bacteroides coprosuis type strain (PC139).</title>
        <authorList>
            <person name="Land M."/>
            <person name="Held B."/>
            <person name="Gronow S."/>
            <person name="Abt B."/>
            <person name="Lucas S."/>
            <person name="Del Rio T.G."/>
            <person name="Nolan M."/>
            <person name="Tice H."/>
            <person name="Cheng J.F."/>
            <person name="Pitluck S."/>
            <person name="Liolios K."/>
            <person name="Pagani I."/>
            <person name="Ivanova N."/>
            <person name="Mavromatis K."/>
            <person name="Mikhailova N."/>
            <person name="Pati A."/>
            <person name="Tapia R."/>
            <person name="Han C."/>
            <person name="Goodwin L."/>
            <person name="Chen A."/>
            <person name="Palaniappan K."/>
            <person name="Hauser L."/>
            <person name="Brambilla E.M."/>
            <person name="Rohde M."/>
            <person name="Goker M."/>
            <person name="Detter J.C."/>
            <person name="Woyke T."/>
            <person name="Bristow J."/>
            <person name="Eisen J.A."/>
            <person name="Markowitz V."/>
            <person name="Hugenholtz P."/>
            <person name="Kyrpides N.C."/>
            <person name="Klenk H.P."/>
            <person name="Lapidus A."/>
        </authorList>
    </citation>
    <scope>NUCLEOTIDE SEQUENCE [LARGE SCALE GENOMIC DNA]</scope>
    <source>
        <strain evidence="1 2">DSM 18011</strain>
    </source>
</reference>
<dbReference type="EMBL" id="CM001167">
    <property type="protein sequence ID" value="EGJ70613.1"/>
    <property type="molecule type" value="Genomic_DNA"/>
</dbReference>
<evidence type="ECO:0000313" key="1">
    <source>
        <dbReference type="EMBL" id="EGJ70613.1"/>
    </source>
</evidence>
<dbReference type="STRING" id="679937.Bcop_0395"/>